<dbReference type="EMBL" id="JAVRRA010024995">
    <property type="protein sequence ID" value="KAK5124578.1"/>
    <property type="molecule type" value="Genomic_DNA"/>
</dbReference>
<sequence>MYGEPSKREFTVAKLDAYNNINSYLAELQGTTMKTVEDIVAYVDANSGTEDAREGDHAACASGQDLFNEVVAHRGVKDETYRKALSYSRRKSREEGIDAALHVMKDGQSIELDTLPSCDWKGAGQQIAARAGIVSSLKSNPGC</sequence>
<dbReference type="InterPro" id="IPR036928">
    <property type="entry name" value="AS_sf"/>
</dbReference>
<organism evidence="1 2">
    <name type="scientific">Cryomyces antarcticus</name>
    <dbReference type="NCBI Taxonomy" id="329879"/>
    <lineage>
        <taxon>Eukaryota</taxon>
        <taxon>Fungi</taxon>
        <taxon>Dikarya</taxon>
        <taxon>Ascomycota</taxon>
        <taxon>Pezizomycotina</taxon>
        <taxon>Dothideomycetes</taxon>
        <taxon>Dothideomycetes incertae sedis</taxon>
        <taxon>Cryomyces</taxon>
    </lineage>
</organism>
<gene>
    <name evidence="1" type="ORF">LTR16_003528</name>
</gene>
<dbReference type="Gene3D" id="3.90.1300.10">
    <property type="entry name" value="Amidase signature (AS) domain"/>
    <property type="match status" value="1"/>
</dbReference>
<reference evidence="1 2" key="1">
    <citation type="submission" date="2023-08" db="EMBL/GenBank/DDBJ databases">
        <title>Black Yeasts Isolated from many extreme environments.</title>
        <authorList>
            <person name="Coleine C."/>
            <person name="Stajich J.E."/>
            <person name="Selbmann L."/>
        </authorList>
    </citation>
    <scope>NUCLEOTIDE SEQUENCE [LARGE SCALE GENOMIC DNA]</scope>
    <source>
        <strain evidence="1 2">CCFEE 536</strain>
    </source>
</reference>
<dbReference type="Proteomes" id="UP001357485">
    <property type="component" value="Unassembled WGS sequence"/>
</dbReference>
<name>A0ABR0KSG2_9PEZI</name>
<proteinExistence type="predicted"/>
<evidence type="ECO:0000313" key="2">
    <source>
        <dbReference type="Proteomes" id="UP001357485"/>
    </source>
</evidence>
<evidence type="ECO:0000313" key="1">
    <source>
        <dbReference type="EMBL" id="KAK5124578.1"/>
    </source>
</evidence>
<protein>
    <submittedName>
        <fullName evidence="1">Uncharacterized protein</fullName>
    </submittedName>
</protein>
<comment type="caution">
    <text evidence="1">The sequence shown here is derived from an EMBL/GenBank/DDBJ whole genome shotgun (WGS) entry which is preliminary data.</text>
</comment>
<accession>A0ABR0KSG2</accession>
<keyword evidence="2" id="KW-1185">Reference proteome</keyword>